<evidence type="ECO:0000256" key="4">
    <source>
        <dbReference type="ARBA" id="ARBA00048462"/>
    </source>
</evidence>
<dbReference type="Gene3D" id="3.40.366.10">
    <property type="entry name" value="Malonyl-Coenzyme A Acyl Carrier Protein, domain 2"/>
    <property type="match status" value="1"/>
</dbReference>
<name>A0ABW2JWE5_9ACTN</name>
<sequence length="316" mass="34799">MDTDKRTGSALVFPGMGPAPFAEVAKFMLVNPFARELFAEADDTLGYSLFDRFRETPGDYSSYAQITFMVNCLALARWAETELGAEPGYCTGPSFGNKATAVRSGALSFADGVRLTERFARCLDAYFADDHPEQVATQSFARTPRETVDALLAELDDDGEWHDITCVVDADFYMVTLRKSRIEWLQQRLRAVGGLPLYVMEPPMHSPAFAGLRRRAEDEVMAGLEFHDPQLPVISDHDGALLTTGEAVRELFLDGCVRRVDWPGVLGSLREKGVGTLYVAGQDALFGRVGAATKHFKVVPANPRLATRPRRRTAAA</sequence>
<dbReference type="GO" id="GO:0004314">
    <property type="term" value="F:[acyl-carrier-protein] S-malonyltransferase activity"/>
    <property type="evidence" value="ECO:0007669"/>
    <property type="project" value="UniProtKB-EC"/>
</dbReference>
<accession>A0ABW2JWE5</accession>
<keyword evidence="3 6" id="KW-0012">Acyltransferase</keyword>
<dbReference type="InterPro" id="IPR049416">
    <property type="entry name" value="VinK-like_small"/>
</dbReference>
<gene>
    <name evidence="6" type="ORF">ACFQVC_39395</name>
</gene>
<evidence type="ECO:0000313" key="7">
    <source>
        <dbReference type="Proteomes" id="UP001596523"/>
    </source>
</evidence>
<dbReference type="PANTHER" id="PTHR42681">
    <property type="entry name" value="MALONYL-COA-ACYL CARRIER PROTEIN TRANSACYLASE, MITOCHONDRIAL"/>
    <property type="match status" value="1"/>
</dbReference>
<evidence type="ECO:0000313" key="6">
    <source>
        <dbReference type="EMBL" id="MFC7310264.1"/>
    </source>
</evidence>
<evidence type="ECO:0000256" key="3">
    <source>
        <dbReference type="ARBA" id="ARBA00023315"/>
    </source>
</evidence>
<comment type="catalytic activity">
    <reaction evidence="4">
        <text>holo-[ACP] + malonyl-CoA = malonyl-[ACP] + CoA</text>
        <dbReference type="Rhea" id="RHEA:41792"/>
        <dbReference type="Rhea" id="RHEA-COMP:9623"/>
        <dbReference type="Rhea" id="RHEA-COMP:9685"/>
        <dbReference type="ChEBI" id="CHEBI:57287"/>
        <dbReference type="ChEBI" id="CHEBI:57384"/>
        <dbReference type="ChEBI" id="CHEBI:64479"/>
        <dbReference type="ChEBI" id="CHEBI:78449"/>
        <dbReference type="EC" id="2.3.1.39"/>
    </reaction>
</comment>
<dbReference type="EC" id="2.3.1.39" evidence="1"/>
<dbReference type="InterPro" id="IPR050858">
    <property type="entry name" value="Mal-CoA-ACP_Trans/PKS_FabD"/>
</dbReference>
<evidence type="ECO:0000256" key="2">
    <source>
        <dbReference type="ARBA" id="ARBA00022679"/>
    </source>
</evidence>
<dbReference type="RefSeq" id="WP_381840453.1">
    <property type="nucleotide sequence ID" value="NZ_JBHTCF010000031.1"/>
</dbReference>
<keyword evidence="7" id="KW-1185">Reference proteome</keyword>
<protein>
    <recommendedName>
        <fullName evidence="1">[acyl-carrier-protein] S-malonyltransferase</fullName>
        <ecNumber evidence="1">2.3.1.39</ecNumber>
    </recommendedName>
</protein>
<organism evidence="6 7">
    <name type="scientific">Streptomyces monticola</name>
    <dbReference type="NCBI Taxonomy" id="2666263"/>
    <lineage>
        <taxon>Bacteria</taxon>
        <taxon>Bacillati</taxon>
        <taxon>Actinomycetota</taxon>
        <taxon>Actinomycetes</taxon>
        <taxon>Kitasatosporales</taxon>
        <taxon>Streptomycetaceae</taxon>
        <taxon>Streptomyces</taxon>
    </lineage>
</organism>
<dbReference type="InterPro" id="IPR001227">
    <property type="entry name" value="Ac_transferase_dom_sf"/>
</dbReference>
<evidence type="ECO:0000259" key="5">
    <source>
        <dbReference type="Pfam" id="PF21124"/>
    </source>
</evidence>
<dbReference type="EMBL" id="JBHTCF010000031">
    <property type="protein sequence ID" value="MFC7310264.1"/>
    <property type="molecule type" value="Genomic_DNA"/>
</dbReference>
<dbReference type="Proteomes" id="UP001596523">
    <property type="component" value="Unassembled WGS sequence"/>
</dbReference>
<proteinExistence type="predicted"/>
<keyword evidence="2 6" id="KW-0808">Transferase</keyword>
<reference evidence="7" key="1">
    <citation type="journal article" date="2019" name="Int. J. Syst. Evol. Microbiol.">
        <title>The Global Catalogue of Microorganisms (GCM) 10K type strain sequencing project: providing services to taxonomists for standard genome sequencing and annotation.</title>
        <authorList>
            <consortium name="The Broad Institute Genomics Platform"/>
            <consortium name="The Broad Institute Genome Sequencing Center for Infectious Disease"/>
            <person name="Wu L."/>
            <person name="Ma J."/>
        </authorList>
    </citation>
    <scope>NUCLEOTIDE SEQUENCE [LARGE SCALE GENOMIC DNA]</scope>
    <source>
        <strain evidence="7">SYNS20</strain>
    </source>
</reference>
<dbReference type="Gene3D" id="3.30.70.250">
    <property type="entry name" value="Malonyl-CoA ACP transacylase, ACP-binding"/>
    <property type="match status" value="1"/>
</dbReference>
<evidence type="ECO:0000256" key="1">
    <source>
        <dbReference type="ARBA" id="ARBA00013258"/>
    </source>
</evidence>
<dbReference type="Pfam" id="PF21124">
    <property type="entry name" value="VinK_C"/>
    <property type="match status" value="1"/>
</dbReference>
<comment type="caution">
    <text evidence="6">The sequence shown here is derived from an EMBL/GenBank/DDBJ whole genome shotgun (WGS) entry which is preliminary data.</text>
</comment>
<feature type="domain" description="Malonyl-CoA-[acyl-carrier-protein] transacylase small" evidence="5">
    <location>
        <begin position="139"/>
        <end position="200"/>
    </location>
</feature>
<dbReference type="PANTHER" id="PTHR42681:SF1">
    <property type="entry name" value="MALONYL-COA-ACYL CARRIER PROTEIN TRANSACYLASE, MITOCHONDRIAL"/>
    <property type="match status" value="1"/>
</dbReference>
<dbReference type="InterPro" id="IPR016035">
    <property type="entry name" value="Acyl_Trfase/lysoPLipase"/>
</dbReference>
<dbReference type="SUPFAM" id="SSF52151">
    <property type="entry name" value="FabD/lysophospholipase-like"/>
    <property type="match status" value="1"/>
</dbReference>